<dbReference type="Pfam" id="PF07715">
    <property type="entry name" value="Plug"/>
    <property type="match status" value="1"/>
</dbReference>
<dbReference type="InterPro" id="IPR039426">
    <property type="entry name" value="TonB-dep_rcpt-like"/>
</dbReference>
<dbReference type="Gene3D" id="2.60.40.1120">
    <property type="entry name" value="Carboxypeptidase-like, regulatory domain"/>
    <property type="match status" value="1"/>
</dbReference>
<comment type="similarity">
    <text evidence="2">Belongs to the TonB-dependent receptor family.</text>
</comment>
<name>A0ABP9BTT8_9SPHI</name>
<feature type="domain" description="TonB-dependent receptor plug" evidence="3">
    <location>
        <begin position="111"/>
        <end position="218"/>
    </location>
</feature>
<dbReference type="InterPro" id="IPR018247">
    <property type="entry name" value="EF_Hand_1_Ca_BS"/>
</dbReference>
<evidence type="ECO:0000313" key="5">
    <source>
        <dbReference type="Proteomes" id="UP001501411"/>
    </source>
</evidence>
<proteinExistence type="inferred from homology"/>
<accession>A0ABP9BTT8</accession>
<keyword evidence="2" id="KW-0812">Transmembrane</keyword>
<dbReference type="InterPro" id="IPR023997">
    <property type="entry name" value="TonB-dep_OMP_SusC/RagA_CS"/>
</dbReference>
<evidence type="ECO:0000259" key="3">
    <source>
        <dbReference type="Pfam" id="PF07715"/>
    </source>
</evidence>
<dbReference type="Proteomes" id="UP001501411">
    <property type="component" value="Unassembled WGS sequence"/>
</dbReference>
<comment type="caution">
    <text evidence="4">The sequence shown here is derived from an EMBL/GenBank/DDBJ whole genome shotgun (WGS) entry which is preliminary data.</text>
</comment>
<dbReference type="NCBIfam" id="TIGR04056">
    <property type="entry name" value="OMP_RagA_SusC"/>
    <property type="match status" value="1"/>
</dbReference>
<dbReference type="SUPFAM" id="SSF56935">
    <property type="entry name" value="Porins"/>
    <property type="match status" value="1"/>
</dbReference>
<protein>
    <submittedName>
        <fullName evidence="4">TonB-dependent receptor</fullName>
    </submittedName>
</protein>
<reference evidence="5" key="1">
    <citation type="journal article" date="2019" name="Int. J. Syst. Evol. Microbiol.">
        <title>The Global Catalogue of Microorganisms (GCM) 10K type strain sequencing project: providing services to taxonomists for standard genome sequencing and annotation.</title>
        <authorList>
            <consortium name="The Broad Institute Genomics Platform"/>
            <consortium name="The Broad Institute Genome Sequencing Center for Infectious Disease"/>
            <person name="Wu L."/>
            <person name="Ma J."/>
        </authorList>
    </citation>
    <scope>NUCLEOTIDE SEQUENCE [LARGE SCALE GENOMIC DNA]</scope>
    <source>
        <strain evidence="5">JCM 18200</strain>
    </source>
</reference>
<keyword evidence="5" id="KW-1185">Reference proteome</keyword>
<dbReference type="InterPro" id="IPR012910">
    <property type="entry name" value="Plug_dom"/>
</dbReference>
<keyword evidence="4" id="KW-0675">Receptor</keyword>
<dbReference type="InterPro" id="IPR037066">
    <property type="entry name" value="Plug_dom_sf"/>
</dbReference>
<dbReference type="Gene3D" id="2.170.130.10">
    <property type="entry name" value="TonB-dependent receptor, plug domain"/>
    <property type="match status" value="1"/>
</dbReference>
<dbReference type="InterPro" id="IPR023996">
    <property type="entry name" value="TonB-dep_OMP_SusC/RagA"/>
</dbReference>
<gene>
    <name evidence="4" type="ORF">GCM10023231_29950</name>
</gene>
<keyword evidence="2" id="KW-0998">Cell outer membrane</keyword>
<sequence length="1021" mass="113329">MLLHVVSFAQEEGISVKLKGKITDQWGKSLVGVAITSENGKSGTSTDYEGAFELEVDDGSKAVRIEKNGLISQQIPCTPNEHISVKLQPDVHRLDEMVGLGYSVMRRGALSGAVASVRGEELERAPVANLSMSFAGRFPGLITQEASSELSRANTTLYVRGVSAARANGPLAMIDGIITSYNANQTLEYISANEIESISVLKDAASQAMYGTLGANGILVITTKRGQKGPLRMSTTLDQAVQQVSTKPTFISAATYAELRNQAAINDGVSPFFTDEEIGHFRNGDIPQLYPNNNWYDYYMKDLSTMQRVGVNVNGGNDKITFYSNVNFMHQAGIYHTDQPDYRTDPYNLWVNYRSNVDMKLNSYLSAFVRLAGNVKREHTPGSSVANVYSSIFQLPPTMYGPVTPDVFDQTTGQLSDSSGQVLTTQLIGSPTYGQLNRSGYVNHTVTNITSQFGLNMDLSFLTKGLKATGIFAYQTNSVGSLSTLQNYERWQRDPQKQNELVFIRKGEDTNSPLAYSKSHSHYYHLTYNGVLNYQRSFGLHELSGTAYAYYQNLTKANTNSPDLLPYNRFSSGLDANYGYDNRYFLRAVTSYSGSEQFAPDHRYTFLPAFSAAWTVSNETFLADSRILTNLHLRAAWGKTANDLSGLARYSYLDDIELSSGGPLSYLKYQINEKSFGNPNLSAEISTKTNLGLDIGFFQALNLSVDVFKERMENMVIDAISTIPAYQGIPLDSYPSINGGVFENKGYELTLDYHRAINKDLQFTVGGSISHMKNKVISIDEAMRAEDYAYRYQAEGFAYGQAFGYLVDYSNGNGYFNSSEELNSNQIKYNVAPRVGDLKFIDFNGDGELDDKDYAPLGTGAIPEYVYSFYGGLDYKGFDLHILFQGLGKYARFMSGLGVWETNYDGVFTALHEHAWTPERYANGEEISYPALSTRTSSSQVNSSFNVFDRSYLRLKNVEIGYTLSGRAAQVIGAQKIRFKLSGQNLLTWHHMKTDDFGPEGGGYSTIPVYRVYNVGVNLYF</sequence>
<dbReference type="EMBL" id="BAABIQ010000040">
    <property type="protein sequence ID" value="GAA4799183.1"/>
    <property type="molecule type" value="Genomic_DNA"/>
</dbReference>
<keyword evidence="2" id="KW-0813">Transport</keyword>
<organism evidence="4 5">
    <name type="scientific">Olivibacter ginsenosidimutans</name>
    <dbReference type="NCBI Taxonomy" id="1176537"/>
    <lineage>
        <taxon>Bacteria</taxon>
        <taxon>Pseudomonadati</taxon>
        <taxon>Bacteroidota</taxon>
        <taxon>Sphingobacteriia</taxon>
        <taxon>Sphingobacteriales</taxon>
        <taxon>Sphingobacteriaceae</taxon>
        <taxon>Olivibacter</taxon>
    </lineage>
</organism>
<dbReference type="SUPFAM" id="SSF49464">
    <property type="entry name" value="Carboxypeptidase regulatory domain-like"/>
    <property type="match status" value="1"/>
</dbReference>
<keyword evidence="2" id="KW-1134">Transmembrane beta strand</keyword>
<evidence type="ECO:0000256" key="1">
    <source>
        <dbReference type="ARBA" id="ARBA00022729"/>
    </source>
</evidence>
<dbReference type="NCBIfam" id="TIGR04057">
    <property type="entry name" value="SusC_RagA_signa"/>
    <property type="match status" value="1"/>
</dbReference>
<dbReference type="InterPro" id="IPR008969">
    <property type="entry name" value="CarboxyPept-like_regulatory"/>
</dbReference>
<evidence type="ECO:0000256" key="2">
    <source>
        <dbReference type="PROSITE-ProRule" id="PRU01360"/>
    </source>
</evidence>
<dbReference type="PROSITE" id="PS00018">
    <property type="entry name" value="EF_HAND_1"/>
    <property type="match status" value="1"/>
</dbReference>
<dbReference type="PROSITE" id="PS52016">
    <property type="entry name" value="TONB_DEPENDENT_REC_3"/>
    <property type="match status" value="1"/>
</dbReference>
<keyword evidence="1" id="KW-0732">Signal</keyword>
<comment type="subcellular location">
    <subcellularLocation>
        <location evidence="2">Cell outer membrane</location>
        <topology evidence="2">Multi-pass membrane protein</topology>
    </subcellularLocation>
</comment>
<dbReference type="PANTHER" id="PTHR30069:SF29">
    <property type="entry name" value="HEMOGLOBIN AND HEMOGLOBIN-HAPTOGLOBIN-BINDING PROTEIN 1-RELATED"/>
    <property type="match status" value="1"/>
</dbReference>
<keyword evidence="2" id="KW-0472">Membrane</keyword>
<evidence type="ECO:0000313" key="4">
    <source>
        <dbReference type="EMBL" id="GAA4799183.1"/>
    </source>
</evidence>
<dbReference type="PANTHER" id="PTHR30069">
    <property type="entry name" value="TONB-DEPENDENT OUTER MEMBRANE RECEPTOR"/>
    <property type="match status" value="1"/>
</dbReference>